<dbReference type="GO" id="GO:0102031">
    <property type="term" value="F:4-acetamido-4,6-dideoxy-D-galactose transferase activity"/>
    <property type="evidence" value="ECO:0007669"/>
    <property type="project" value="UniProtKB-EC"/>
</dbReference>
<reference evidence="6" key="1">
    <citation type="submission" date="2022-08" db="EMBL/GenBank/DDBJ databases">
        <title>A global survey of hypervirulent Aeromonas hydrophila identified this emerging pathogen in farmed fish in the lower Mekong River basin.</title>
        <authorList>
            <person name="Xu T."/>
            <person name="Rasmussen-Ivey C.R."/>
            <person name="Moen F.S."/>
            <person name="Fernandez Bravo A."/>
            <person name="Lamy B."/>
            <person name="Beaz-Hidalgo R."/>
            <person name="Khan C.D."/>
            <person name="Castro Escarpulli G."/>
            <person name="Yasin I.S.M."/>
            <person name="Figueras M.J."/>
            <person name="Azzam Sayuti M."/>
            <person name="Karim M.M."/>
            <person name="Alam K.M."/>
            <person name="Le T.T.T."/>
            <person name="Thao N.H.P."/>
            <person name="Addo S."/>
            <person name="Duodu S."/>
            <person name="Ali S."/>
            <person name="Mey S."/>
            <person name="Somony T."/>
            <person name="Liles M.R."/>
        </authorList>
    </citation>
    <scope>NUCLEOTIDE SEQUENCE</scope>
    <source>
        <strain evidence="6">0.14</strain>
    </source>
</reference>
<dbReference type="InterPro" id="IPR009993">
    <property type="entry name" value="WecF"/>
</dbReference>
<organism evidence="6 7">
    <name type="scientific">Aeromonas veronii</name>
    <dbReference type="NCBI Taxonomy" id="654"/>
    <lineage>
        <taxon>Bacteria</taxon>
        <taxon>Pseudomonadati</taxon>
        <taxon>Pseudomonadota</taxon>
        <taxon>Gammaproteobacteria</taxon>
        <taxon>Aeromonadales</taxon>
        <taxon>Aeromonadaceae</taxon>
        <taxon>Aeromonas</taxon>
    </lineage>
</organism>
<keyword evidence="1" id="KW-1003">Cell membrane</keyword>
<evidence type="ECO:0000256" key="5">
    <source>
        <dbReference type="ARBA" id="ARBA00023136"/>
    </source>
</evidence>
<dbReference type="GO" id="GO:0008417">
    <property type="term" value="F:fucosyltransferase activity"/>
    <property type="evidence" value="ECO:0007669"/>
    <property type="project" value="InterPro"/>
</dbReference>
<evidence type="ECO:0000313" key="6">
    <source>
        <dbReference type="EMBL" id="MCR4451147.1"/>
    </source>
</evidence>
<comment type="caution">
    <text evidence="6">The sequence shown here is derived from an EMBL/GenBank/DDBJ whole genome shotgun (WGS) entry which is preliminary data.</text>
</comment>
<dbReference type="AlphaFoldDB" id="A0AAW5MHD8"/>
<keyword evidence="3 6" id="KW-0328">Glycosyltransferase</keyword>
<keyword evidence="2" id="KW-0997">Cell inner membrane</keyword>
<dbReference type="EMBL" id="JANLFC010000108">
    <property type="protein sequence ID" value="MCR4451147.1"/>
    <property type="molecule type" value="Genomic_DNA"/>
</dbReference>
<dbReference type="EC" id="2.4.1.325" evidence="6"/>
<evidence type="ECO:0000256" key="4">
    <source>
        <dbReference type="ARBA" id="ARBA00022679"/>
    </source>
</evidence>
<keyword evidence="4 6" id="KW-0808">Transferase</keyword>
<gene>
    <name evidence="6" type="ORF">NS965_22420</name>
</gene>
<proteinExistence type="predicted"/>
<accession>A0AAW5MHD8</accession>
<evidence type="ECO:0000256" key="3">
    <source>
        <dbReference type="ARBA" id="ARBA00022676"/>
    </source>
</evidence>
<protein>
    <submittedName>
        <fullName evidence="6">TDP-N-acetylfucosamine:lipid II N-acetylfucosaminyltransferase</fullName>
        <ecNumber evidence="6">2.4.1.325</ecNumber>
    </submittedName>
</protein>
<keyword evidence="5" id="KW-0472">Membrane</keyword>
<sequence>MKKKILHLAPLDKFIPGFIDLLHQHFCSELHTVMTFGDKKKYPYDQTLNTMHFTTFKSVRVLFRLLFELHKHDKIILHGLFMNHLVVLLCFMPWLHKKCYWVMWGWDLYYHQLAVKNTHYRFMEVFRKILISRLGGFVTYVDGDYENAQQWYGAKGKYCECIMYRSNVYSGGKLFSSDEKENIVSDKKKVNLLVGNSADPANNHLHVFEKLAKFDLSNLVEKIYCPLSYGDPEYASQIKLKGEMMFGDKFYPLIEFMPLEQYNQILDEIDIAIFAHNRQQGMGNTINLLGRGKTVFMRDGTSSYALLNKLGITVFSLEDLSITIQPATISLDNNRTVSDYFSESNLIKQLEIIFT</sequence>
<dbReference type="GO" id="GO:0009246">
    <property type="term" value="P:enterobacterial common antigen biosynthetic process"/>
    <property type="evidence" value="ECO:0007669"/>
    <property type="project" value="InterPro"/>
</dbReference>
<evidence type="ECO:0000256" key="1">
    <source>
        <dbReference type="ARBA" id="ARBA00022475"/>
    </source>
</evidence>
<dbReference type="RefSeq" id="WP_257726209.1">
    <property type="nucleotide sequence ID" value="NZ_JANLFC010000108.1"/>
</dbReference>
<dbReference type="Pfam" id="PF07429">
    <property type="entry name" value="Glyco_transf_56"/>
    <property type="match status" value="1"/>
</dbReference>
<evidence type="ECO:0000313" key="7">
    <source>
        <dbReference type="Proteomes" id="UP001204061"/>
    </source>
</evidence>
<dbReference type="Proteomes" id="UP001204061">
    <property type="component" value="Unassembled WGS sequence"/>
</dbReference>
<name>A0AAW5MHD8_AERVE</name>
<evidence type="ECO:0000256" key="2">
    <source>
        <dbReference type="ARBA" id="ARBA00022519"/>
    </source>
</evidence>